<dbReference type="STRING" id="101091.A0A1C7NLI4"/>
<evidence type="ECO:0000256" key="2">
    <source>
        <dbReference type="ARBA" id="ARBA00005104"/>
    </source>
</evidence>
<comment type="pathway">
    <text evidence="2">Cofactor biosynthesis; riboflavin biosynthesis.</text>
</comment>
<evidence type="ECO:0000256" key="8">
    <source>
        <dbReference type="ARBA" id="ARBA00023002"/>
    </source>
</evidence>
<reference evidence="14 15" key="1">
    <citation type="submission" date="2016-03" db="EMBL/GenBank/DDBJ databases">
        <title>Choanephora cucurbitarum.</title>
        <authorList>
            <person name="Min B."/>
            <person name="Park H."/>
            <person name="Park J.-H."/>
            <person name="Shin H.-D."/>
            <person name="Choi I.-G."/>
        </authorList>
    </citation>
    <scope>NUCLEOTIDE SEQUENCE [LARGE SCALE GENOMIC DNA]</scope>
    <source>
        <strain evidence="14 15">KUS-F28377</strain>
    </source>
</reference>
<dbReference type="FunCoup" id="A0A1C7NLI4">
    <property type="interactions" value="118"/>
</dbReference>
<protein>
    <recommendedName>
        <fullName evidence="5">2,5-diamino-6-ribosylamino-4(3H)-pyrimidinone 5'-phosphate reductase</fullName>
        <ecNumber evidence="4">1.1.1.302</ecNumber>
    </recommendedName>
    <alternativeName>
        <fullName evidence="10">2,5-diamino-6-(5-phospho-D-ribosylamino)pyrimidin-4(3H)-one reductase</fullName>
    </alternativeName>
    <alternativeName>
        <fullName evidence="9">2,5-diamino-6-ribitylamino-4(3H)-pyrimidinone 5'-phosphate synthase</fullName>
    </alternativeName>
</protein>
<comment type="function">
    <text evidence="1">Catalyzes an early step in riboflavin biosynthesis, the NADPH-dependent reduction of the ribose side chain of 2,5-diamino-6-ribosylamino-4(3H)-pyrimidinone 5'-phosphate, yielding 2,5-diamino-6-ribitylamino-4(3H)-pyrimidinone 5'-phosphate.</text>
</comment>
<sequence>MDKSVFQQANSFLDSVYREQTHFDERPRITLTFAQSLDGKIAKKDQQVLISGKESLAMTHRLRTMHDGIMVGIGTALIDNPQLNVRYVEELKASSPQPIVLDPFLRLPLDCKLIKNYQHQMGKQPWLVVSEKGCQMHSEKKEQLQKAGVKLLVISTDEDRIPLKDVYGILKQHGINTLMIEGGSRIIQSCIHGEWDQLIITIGPMFLGSDGIPAITDNLVPYLNNVQYQTMGRDIVMAATK</sequence>
<comment type="catalytic activity">
    <reaction evidence="12">
        <text>2,5-diamino-6-(1-D-ribitylamino)pyrimidin-4(3H)-one 5'-phosphate + NADP(+) = 2,5-diamino-6-(1-D-ribosylamino)pyrimidin-4(3H)-one 5'-phosphate + NADPH + H(+)</text>
        <dbReference type="Rhea" id="RHEA:27278"/>
        <dbReference type="ChEBI" id="CHEBI:15378"/>
        <dbReference type="ChEBI" id="CHEBI:57783"/>
        <dbReference type="ChEBI" id="CHEBI:58349"/>
        <dbReference type="ChEBI" id="CHEBI:58890"/>
        <dbReference type="ChEBI" id="CHEBI:59545"/>
        <dbReference type="EC" id="1.1.1.302"/>
    </reaction>
</comment>
<dbReference type="Pfam" id="PF01872">
    <property type="entry name" value="RibD_C"/>
    <property type="match status" value="1"/>
</dbReference>
<dbReference type="GO" id="GO:0008703">
    <property type="term" value="F:5-amino-6-(5-phosphoribosylamino)uracil reductase activity"/>
    <property type="evidence" value="ECO:0007669"/>
    <property type="project" value="InterPro"/>
</dbReference>
<name>A0A1C7NLI4_9FUNG</name>
<evidence type="ECO:0000313" key="14">
    <source>
        <dbReference type="EMBL" id="OBZ89962.1"/>
    </source>
</evidence>
<comment type="catalytic activity">
    <reaction evidence="11">
        <text>2,5-diamino-6-(1-D-ribitylamino)pyrimidin-4(3H)-one 5'-phosphate + NAD(+) = 2,5-diamino-6-(1-D-ribosylamino)pyrimidin-4(3H)-one 5'-phosphate + NADH + H(+)</text>
        <dbReference type="Rhea" id="RHEA:27274"/>
        <dbReference type="ChEBI" id="CHEBI:15378"/>
        <dbReference type="ChEBI" id="CHEBI:57540"/>
        <dbReference type="ChEBI" id="CHEBI:57945"/>
        <dbReference type="ChEBI" id="CHEBI:58890"/>
        <dbReference type="ChEBI" id="CHEBI:59545"/>
        <dbReference type="EC" id="1.1.1.302"/>
    </reaction>
</comment>
<dbReference type="InterPro" id="IPR050765">
    <property type="entry name" value="Riboflavin_Biosynth_HTPR"/>
</dbReference>
<evidence type="ECO:0000256" key="4">
    <source>
        <dbReference type="ARBA" id="ARBA00012851"/>
    </source>
</evidence>
<dbReference type="Gene3D" id="3.40.430.10">
    <property type="entry name" value="Dihydrofolate Reductase, subunit A"/>
    <property type="match status" value="1"/>
</dbReference>
<dbReference type="PANTHER" id="PTHR38011">
    <property type="entry name" value="DIHYDROFOLATE REDUCTASE FAMILY PROTEIN (AFU_ORTHOLOGUE AFUA_8G06820)"/>
    <property type="match status" value="1"/>
</dbReference>
<evidence type="ECO:0000256" key="7">
    <source>
        <dbReference type="ARBA" id="ARBA00022857"/>
    </source>
</evidence>
<evidence type="ECO:0000259" key="13">
    <source>
        <dbReference type="Pfam" id="PF01872"/>
    </source>
</evidence>
<dbReference type="EC" id="1.1.1.302" evidence="4"/>
<dbReference type="PANTHER" id="PTHR38011:SF7">
    <property type="entry name" value="2,5-DIAMINO-6-RIBOSYLAMINO-4(3H)-PYRIMIDINONE 5'-PHOSPHATE REDUCTASE"/>
    <property type="match status" value="1"/>
</dbReference>
<evidence type="ECO:0000256" key="3">
    <source>
        <dbReference type="ARBA" id="ARBA00009723"/>
    </source>
</evidence>
<gene>
    <name evidence="14" type="primary">RIB7</name>
    <name evidence="14" type="ORF">A0J61_01981</name>
</gene>
<evidence type="ECO:0000256" key="6">
    <source>
        <dbReference type="ARBA" id="ARBA00022619"/>
    </source>
</evidence>
<dbReference type="InParanoid" id="A0A1C7NLI4"/>
<keyword evidence="15" id="KW-1185">Reference proteome</keyword>
<evidence type="ECO:0000256" key="10">
    <source>
        <dbReference type="ARBA" id="ARBA00031630"/>
    </source>
</evidence>
<dbReference type="Proteomes" id="UP000093000">
    <property type="component" value="Unassembled WGS sequence"/>
</dbReference>
<dbReference type="GO" id="GO:0009231">
    <property type="term" value="P:riboflavin biosynthetic process"/>
    <property type="evidence" value="ECO:0007669"/>
    <property type="project" value="UniProtKB-KW"/>
</dbReference>
<evidence type="ECO:0000256" key="1">
    <source>
        <dbReference type="ARBA" id="ARBA00003555"/>
    </source>
</evidence>
<evidence type="ECO:0000313" key="15">
    <source>
        <dbReference type="Proteomes" id="UP000093000"/>
    </source>
</evidence>
<comment type="similarity">
    <text evidence="3">Belongs to the HTP reductase family.</text>
</comment>
<dbReference type="SUPFAM" id="SSF53597">
    <property type="entry name" value="Dihydrofolate reductase-like"/>
    <property type="match status" value="1"/>
</dbReference>
<keyword evidence="8" id="KW-0560">Oxidoreductase</keyword>
<accession>A0A1C7NLI4</accession>
<evidence type="ECO:0000256" key="11">
    <source>
        <dbReference type="ARBA" id="ARBA00047550"/>
    </source>
</evidence>
<keyword evidence="6" id="KW-0686">Riboflavin biosynthesis</keyword>
<comment type="caution">
    <text evidence="14">The sequence shown here is derived from an EMBL/GenBank/DDBJ whole genome shotgun (WGS) entry which is preliminary data.</text>
</comment>
<dbReference type="InterPro" id="IPR002734">
    <property type="entry name" value="RibDG_C"/>
</dbReference>
<evidence type="ECO:0000256" key="9">
    <source>
        <dbReference type="ARBA" id="ARBA00030073"/>
    </source>
</evidence>
<dbReference type="EMBL" id="LUGH01000070">
    <property type="protein sequence ID" value="OBZ89962.1"/>
    <property type="molecule type" value="Genomic_DNA"/>
</dbReference>
<evidence type="ECO:0000256" key="5">
    <source>
        <dbReference type="ARBA" id="ARBA00015035"/>
    </source>
</evidence>
<organism evidence="14 15">
    <name type="scientific">Choanephora cucurbitarum</name>
    <dbReference type="NCBI Taxonomy" id="101091"/>
    <lineage>
        <taxon>Eukaryota</taxon>
        <taxon>Fungi</taxon>
        <taxon>Fungi incertae sedis</taxon>
        <taxon>Mucoromycota</taxon>
        <taxon>Mucoromycotina</taxon>
        <taxon>Mucoromycetes</taxon>
        <taxon>Mucorales</taxon>
        <taxon>Mucorineae</taxon>
        <taxon>Choanephoraceae</taxon>
        <taxon>Choanephoroideae</taxon>
        <taxon>Choanephora</taxon>
    </lineage>
</organism>
<dbReference type="AlphaFoldDB" id="A0A1C7NLI4"/>
<feature type="domain" description="Bacterial bifunctional deaminase-reductase C-terminal" evidence="13">
    <location>
        <begin position="27"/>
        <end position="236"/>
    </location>
</feature>
<keyword evidence="7" id="KW-0521">NADP</keyword>
<evidence type="ECO:0000256" key="12">
    <source>
        <dbReference type="ARBA" id="ARBA00049020"/>
    </source>
</evidence>
<dbReference type="InterPro" id="IPR024072">
    <property type="entry name" value="DHFR-like_dom_sf"/>
</dbReference>
<dbReference type="OrthoDB" id="5432at2759"/>
<proteinExistence type="inferred from homology"/>